<evidence type="ECO:0000259" key="2">
    <source>
        <dbReference type="Pfam" id="PF10545"/>
    </source>
</evidence>
<dbReference type="OrthoDB" id="7479742at2759"/>
<dbReference type="EMBL" id="CAJQZP010000008">
    <property type="protein sequence ID" value="CAG4932270.1"/>
    <property type="molecule type" value="Genomic_DNA"/>
</dbReference>
<accession>A0A8S3VYJ6</accession>
<evidence type="ECO:0000256" key="1">
    <source>
        <dbReference type="SAM" id="Coils"/>
    </source>
</evidence>
<sequence>MGKISTLLDKKLNNYLSDFVESFRKALKDDVKNLVQAEMDSVVQQLKDDFTVTTNFICDEQSSLKQEIENKSHIIKHLESETLRFQKEINVLTNRLTSIEKISRSKNIEIHHKCLWDTENVNYKNRDARSAALVAFSQEFGVDGLGLKEITNKILKNAVSCGKEKDKRFNEHWFRYC</sequence>
<dbReference type="InterPro" id="IPR006578">
    <property type="entry name" value="MADF-dom"/>
</dbReference>
<comment type="caution">
    <text evidence="3">The sequence shown here is derived from an EMBL/GenBank/DDBJ whole genome shotgun (WGS) entry which is preliminary data.</text>
</comment>
<dbReference type="Proteomes" id="UP000691718">
    <property type="component" value="Unassembled WGS sequence"/>
</dbReference>
<proteinExistence type="predicted"/>
<feature type="coiled-coil region" evidence="1">
    <location>
        <begin position="61"/>
        <end position="95"/>
    </location>
</feature>
<keyword evidence="4" id="KW-1185">Reference proteome</keyword>
<evidence type="ECO:0000313" key="3">
    <source>
        <dbReference type="EMBL" id="CAG4932270.1"/>
    </source>
</evidence>
<name>A0A8S3VYJ6_PARAO</name>
<dbReference type="AlphaFoldDB" id="A0A8S3VYJ6"/>
<dbReference type="Pfam" id="PF10545">
    <property type="entry name" value="MADF_DNA_bdg"/>
    <property type="match status" value="1"/>
</dbReference>
<reference evidence="3" key="1">
    <citation type="submission" date="2021-04" db="EMBL/GenBank/DDBJ databases">
        <authorList>
            <person name="Tunstrom K."/>
        </authorList>
    </citation>
    <scope>NUCLEOTIDE SEQUENCE</scope>
</reference>
<feature type="domain" description="MADF" evidence="2">
    <location>
        <begin position="112"/>
        <end position="143"/>
    </location>
</feature>
<evidence type="ECO:0000313" key="4">
    <source>
        <dbReference type="Proteomes" id="UP000691718"/>
    </source>
</evidence>
<keyword evidence="1" id="KW-0175">Coiled coil</keyword>
<gene>
    <name evidence="3" type="ORF">PAPOLLO_LOCUS539</name>
</gene>
<protein>
    <submittedName>
        <fullName evidence="3">(apollo) hypothetical protein</fullName>
    </submittedName>
</protein>
<organism evidence="3 4">
    <name type="scientific">Parnassius apollo</name>
    <name type="common">Apollo butterfly</name>
    <name type="synonym">Papilio apollo</name>
    <dbReference type="NCBI Taxonomy" id="110799"/>
    <lineage>
        <taxon>Eukaryota</taxon>
        <taxon>Metazoa</taxon>
        <taxon>Ecdysozoa</taxon>
        <taxon>Arthropoda</taxon>
        <taxon>Hexapoda</taxon>
        <taxon>Insecta</taxon>
        <taxon>Pterygota</taxon>
        <taxon>Neoptera</taxon>
        <taxon>Endopterygota</taxon>
        <taxon>Lepidoptera</taxon>
        <taxon>Glossata</taxon>
        <taxon>Ditrysia</taxon>
        <taxon>Papilionoidea</taxon>
        <taxon>Papilionidae</taxon>
        <taxon>Parnassiinae</taxon>
        <taxon>Parnassini</taxon>
        <taxon>Parnassius</taxon>
        <taxon>Parnassius</taxon>
    </lineage>
</organism>